<proteinExistence type="predicted"/>
<dbReference type="Proteomes" id="UP000059542">
    <property type="component" value="Chromosome"/>
</dbReference>
<dbReference type="KEGG" id="hyg:AUC43_01170"/>
<dbReference type="RefSeq" id="WP_068188737.1">
    <property type="nucleotide sequence ID" value="NZ_CP013909.1"/>
</dbReference>
<evidence type="ECO:0000256" key="1">
    <source>
        <dbReference type="SAM" id="Phobius"/>
    </source>
</evidence>
<gene>
    <name evidence="2" type="ORF">AUC43_01170</name>
</gene>
<dbReference type="EMBL" id="CP013909">
    <property type="protein sequence ID" value="ALW83832.1"/>
    <property type="molecule type" value="Genomic_DNA"/>
</dbReference>
<keyword evidence="3" id="KW-1185">Reference proteome</keyword>
<reference evidence="2 3" key="1">
    <citation type="submission" date="2015-12" db="EMBL/GenBank/DDBJ databases">
        <authorList>
            <person name="Shamseldin A."/>
            <person name="Moawad H."/>
            <person name="Abd El-Rahim W.M."/>
            <person name="Sadowsky M.J."/>
        </authorList>
    </citation>
    <scope>NUCLEOTIDE SEQUENCE [LARGE SCALE GENOMIC DNA]</scope>
    <source>
        <strain evidence="2 3">DG5B</strain>
    </source>
</reference>
<evidence type="ECO:0000313" key="2">
    <source>
        <dbReference type="EMBL" id="ALW83832.1"/>
    </source>
</evidence>
<evidence type="ECO:0000313" key="3">
    <source>
        <dbReference type="Proteomes" id="UP000059542"/>
    </source>
</evidence>
<dbReference type="AlphaFoldDB" id="A0A0U4C0Y9"/>
<sequence>MHRFNLIGSALMLVLCCAVFPRKKAEREVALAGQLVPVQVLRTNCNTSAHFRSFHFTFRGREHALKVGRADCNDLRKGSNMLLQHLDAYPDVFLLPGYYSKGENWAWVGLFVIGSYGVISSWRHLRKEKT</sequence>
<accession>A0A0U4C0Y9</accession>
<organism evidence="2 3">
    <name type="scientific">Hymenobacter sedentarius</name>
    <dbReference type="NCBI Taxonomy" id="1411621"/>
    <lineage>
        <taxon>Bacteria</taxon>
        <taxon>Pseudomonadati</taxon>
        <taxon>Bacteroidota</taxon>
        <taxon>Cytophagia</taxon>
        <taxon>Cytophagales</taxon>
        <taxon>Hymenobacteraceae</taxon>
        <taxon>Hymenobacter</taxon>
    </lineage>
</organism>
<dbReference type="STRING" id="1411621.AUC43_01170"/>
<feature type="transmembrane region" description="Helical" evidence="1">
    <location>
        <begin position="105"/>
        <end position="125"/>
    </location>
</feature>
<keyword evidence="1" id="KW-0472">Membrane</keyword>
<keyword evidence="1" id="KW-0812">Transmembrane</keyword>
<protein>
    <submittedName>
        <fullName evidence="2">Uncharacterized protein</fullName>
    </submittedName>
</protein>
<name>A0A0U4C0Y9_9BACT</name>
<keyword evidence="1" id="KW-1133">Transmembrane helix</keyword>